<keyword evidence="1" id="KW-0732">Signal</keyword>
<protein>
    <submittedName>
        <fullName evidence="2">Uncharacterized protein</fullName>
    </submittedName>
</protein>
<comment type="caution">
    <text evidence="2">The sequence shown here is derived from an EMBL/GenBank/DDBJ whole genome shotgun (WGS) entry which is preliminary data.</text>
</comment>
<dbReference type="Proteomes" id="UP001281447">
    <property type="component" value="Unassembled WGS sequence"/>
</dbReference>
<evidence type="ECO:0000256" key="1">
    <source>
        <dbReference type="SAM" id="SignalP"/>
    </source>
</evidence>
<name>A0ABU5C2L3_9BACI</name>
<organism evidence="2 3">
    <name type="scientific">Tigheibacillus halophilus</name>
    <dbReference type="NCBI Taxonomy" id="361280"/>
    <lineage>
        <taxon>Bacteria</taxon>
        <taxon>Bacillati</taxon>
        <taxon>Bacillota</taxon>
        <taxon>Bacilli</taxon>
        <taxon>Bacillales</taxon>
        <taxon>Bacillaceae</taxon>
        <taxon>Tigheibacillus</taxon>
    </lineage>
</organism>
<evidence type="ECO:0000313" key="3">
    <source>
        <dbReference type="Proteomes" id="UP001281447"/>
    </source>
</evidence>
<keyword evidence="3" id="KW-1185">Reference proteome</keyword>
<gene>
    <name evidence="2" type="ORF">RWE15_02720</name>
</gene>
<proteinExistence type="predicted"/>
<feature type="chain" id="PRO_5046629872" evidence="1">
    <location>
        <begin position="34"/>
        <end position="129"/>
    </location>
</feature>
<feature type="signal peptide" evidence="1">
    <location>
        <begin position="1"/>
        <end position="33"/>
    </location>
</feature>
<evidence type="ECO:0000313" key="2">
    <source>
        <dbReference type="EMBL" id="MDY0393546.1"/>
    </source>
</evidence>
<dbReference type="RefSeq" id="WP_390357620.1">
    <property type="nucleotide sequence ID" value="NZ_JBHUIZ010000015.1"/>
</dbReference>
<reference evidence="2 3" key="1">
    <citation type="submission" date="2023-10" db="EMBL/GenBank/DDBJ databases">
        <title>Virgibacillus halophilus 5B73C genome.</title>
        <authorList>
            <person name="Miliotis G."/>
            <person name="Sengupta P."/>
            <person name="Hameed A."/>
            <person name="Chuvochina M."/>
            <person name="Mcdonagh F."/>
            <person name="Simpson A.C."/>
            <person name="Singh N.K."/>
            <person name="Rekha P.D."/>
            <person name="Raman K."/>
            <person name="Hugenholtz P."/>
            <person name="Venkateswaran K."/>
        </authorList>
    </citation>
    <scope>NUCLEOTIDE SEQUENCE [LARGE SCALE GENOMIC DNA]</scope>
    <source>
        <strain evidence="2 3">5B73C</strain>
    </source>
</reference>
<accession>A0ABU5C2L3</accession>
<sequence length="129" mass="14091">MVSKKSFTRAVVATLLTGSVVGMGALSPAGAHAMSKTDTVFHTNPHKVSINAKEKMIENGTAAKIYLRHQLNMDTNEDIVFSDMGGQKKDNKGSYYEIKLTSKSMQNNGGTGTVDIYKVYQDGTYKSEY</sequence>
<dbReference type="EMBL" id="JAWDIP010000003">
    <property type="protein sequence ID" value="MDY0393546.1"/>
    <property type="molecule type" value="Genomic_DNA"/>
</dbReference>